<evidence type="ECO:0000256" key="2">
    <source>
        <dbReference type="SAM" id="Phobius"/>
    </source>
</evidence>
<dbReference type="Pfam" id="PF08281">
    <property type="entry name" value="Sigma70_r4_2"/>
    <property type="match status" value="1"/>
</dbReference>
<feature type="region of interest" description="Disordered" evidence="1">
    <location>
        <begin position="334"/>
        <end position="461"/>
    </location>
</feature>
<feature type="compositionally biased region" description="Pro residues" evidence="1">
    <location>
        <begin position="663"/>
        <end position="678"/>
    </location>
</feature>
<keyword evidence="2" id="KW-0812">Transmembrane</keyword>
<feature type="transmembrane region" description="Helical" evidence="2">
    <location>
        <begin position="730"/>
        <end position="751"/>
    </location>
</feature>
<keyword evidence="2" id="KW-0472">Membrane</keyword>
<evidence type="ECO:0000259" key="3">
    <source>
        <dbReference type="Pfam" id="PF08281"/>
    </source>
</evidence>
<sequence length="950" mass="92491">MIDPTKPAESDAHGLRAAFHQHFGAIRAAARLFGIPSPLLDDVALQTFVMAHGRGEDLHDPIIGRARLITLTRRVAEWYREELPATVADVPPEFPGAEVLGRFIAGLTPQAREVFVLSELGGLRVPEISAELGVGFEAARAQVVELVRDFAAATAAAGAEEVLHDLVRALDPPPVQRELQLAALAARLAPRALTPDGAEPAHSQWVMPISLRRAESGPTAAAAAEDAGRAQMTAGTGPSGQPGGEVAGGAGPGPGSAPGSPMAPGAGPLGQGTASPGAPESPGGPSIVLAGLDPGALVVPSSGQPVVSGLGPGALVAPPGPPIVVPGAAALNSGAGSPGPGAQMAAGTGGAAPSWQPPPGVPGPGAQMVPGTGAAPVWGPPPGVPGPGAQMAPGTGGAAPAWGPPPGVPGPGAQMAAGTGAPPVWGPPPGVAPAAPPAGAWGPAGGPGNSGPAPLAGQGGAPAGAPPIVVAPGLAGPAAGVPPMAAGTGPLGQVAGQVMAPGTGPWGQGPPAPGQGIAPGPGFVGHPPQGPLAGQTPGAGTGPAGELPPGSAPGWAASQQAPVGAAGLGHPQQAPFAGAGPVIAPPFAGAGPVMAPGTGPGGHPQQAPGPVMAPGTGPGGHPQQAPGPVMAPGTGPGGHPQQAPFAGAGPVMAPGTGPIGQPAQPPVAAPGPWGPPPQMAVQGPWGHPQSGPAVRQAPAAPQRSRSIVADLDVPERDLTERPRRLVPGSFALVLVSLLVLGLAGGGGYLAWRQTQVEPTVEAPVEPEPAPVEPPPVEVPEPETLPPGPETPPAPTPTPTPPPTPPATKSGKATKSDSGGTSGKKQPAEKSNSGTKSGSGGVKKIEPVDDPLAKRKEQAEAADPGRVLVELEFLSAIDKALKAGNFAQALAYVEQHDRELPGGQLVDKFDERRIRALCGMGRASEAQSKAAQILAKRPASKVKAALADSCK</sequence>
<evidence type="ECO:0000313" key="5">
    <source>
        <dbReference type="Proteomes" id="UP001139031"/>
    </source>
</evidence>
<accession>A0ABS7TY65</accession>
<proteinExistence type="predicted"/>
<feature type="compositionally biased region" description="Pro residues" evidence="1">
    <location>
        <begin position="765"/>
        <end position="805"/>
    </location>
</feature>
<dbReference type="EMBL" id="JAIRAU010000039">
    <property type="protein sequence ID" value="MBZ5713204.1"/>
    <property type="molecule type" value="Genomic_DNA"/>
</dbReference>
<feature type="compositionally biased region" description="Low complexity" evidence="1">
    <location>
        <begin position="695"/>
        <end position="706"/>
    </location>
</feature>
<evidence type="ECO:0000256" key="1">
    <source>
        <dbReference type="SAM" id="MobiDB-lite"/>
    </source>
</evidence>
<feature type="compositionally biased region" description="Low complexity" evidence="1">
    <location>
        <begin position="257"/>
        <end position="286"/>
    </location>
</feature>
<feature type="compositionally biased region" description="Gly residues" evidence="1">
    <location>
        <begin position="237"/>
        <end position="256"/>
    </location>
</feature>
<dbReference type="RefSeq" id="WP_224194947.1">
    <property type="nucleotide sequence ID" value="NZ_JAIRAU010000039.1"/>
</dbReference>
<feature type="compositionally biased region" description="Low complexity" evidence="1">
    <location>
        <begin position="411"/>
        <end position="423"/>
    </location>
</feature>
<feature type="compositionally biased region" description="Pro residues" evidence="1">
    <location>
        <begin position="424"/>
        <end position="436"/>
    </location>
</feature>
<feature type="compositionally biased region" description="Low complexity" evidence="1">
    <location>
        <begin position="364"/>
        <end position="377"/>
    </location>
</feature>
<evidence type="ECO:0000313" key="4">
    <source>
        <dbReference type="EMBL" id="MBZ5713204.1"/>
    </source>
</evidence>
<keyword evidence="2" id="KW-1133">Transmembrane helix</keyword>
<keyword evidence="5" id="KW-1185">Reference proteome</keyword>
<reference evidence="4" key="1">
    <citation type="submission" date="2021-08" db="EMBL/GenBank/DDBJ databases">
        <authorList>
            <person name="Stevens D.C."/>
        </authorList>
    </citation>
    <scope>NUCLEOTIDE SEQUENCE</scope>
    <source>
        <strain evidence="4">DSM 53165</strain>
    </source>
</reference>
<feature type="compositionally biased region" description="Low complexity" evidence="1">
    <location>
        <begin position="387"/>
        <end position="401"/>
    </location>
</feature>
<dbReference type="Proteomes" id="UP001139031">
    <property type="component" value="Unassembled WGS sequence"/>
</dbReference>
<feature type="compositionally biased region" description="Low complexity" evidence="1">
    <location>
        <begin position="216"/>
        <end position="225"/>
    </location>
</feature>
<feature type="compositionally biased region" description="Basic and acidic residues" evidence="1">
    <location>
        <begin position="842"/>
        <end position="858"/>
    </location>
</feature>
<comment type="caution">
    <text evidence="4">The sequence shown here is derived from an EMBL/GenBank/DDBJ whole genome shotgun (WGS) entry which is preliminary data.</text>
</comment>
<feature type="compositionally biased region" description="Low complexity" evidence="1">
    <location>
        <begin position="603"/>
        <end position="628"/>
    </location>
</feature>
<feature type="region of interest" description="Disordered" evidence="1">
    <location>
        <begin position="216"/>
        <end position="289"/>
    </location>
</feature>
<protein>
    <recommendedName>
        <fullName evidence="3">RNA polymerase sigma factor 70 region 4 type 2 domain-containing protein</fullName>
    </recommendedName>
</protein>
<feature type="region of interest" description="Disordered" evidence="1">
    <location>
        <begin position="495"/>
        <end position="560"/>
    </location>
</feature>
<dbReference type="InterPro" id="IPR013249">
    <property type="entry name" value="RNA_pol_sigma70_r4_t2"/>
</dbReference>
<feature type="region of interest" description="Disordered" evidence="1">
    <location>
        <begin position="760"/>
        <end position="863"/>
    </location>
</feature>
<feature type="domain" description="RNA polymerase sigma factor 70 region 4 type 2" evidence="3">
    <location>
        <begin position="100"/>
        <end position="134"/>
    </location>
</feature>
<gene>
    <name evidence="4" type="ORF">K7C98_28550</name>
</gene>
<name>A0ABS7TY65_9BACT</name>
<organism evidence="4 5">
    <name type="scientific">Nannocystis pusilla</name>
    <dbReference type="NCBI Taxonomy" id="889268"/>
    <lineage>
        <taxon>Bacteria</taxon>
        <taxon>Pseudomonadati</taxon>
        <taxon>Myxococcota</taxon>
        <taxon>Polyangia</taxon>
        <taxon>Nannocystales</taxon>
        <taxon>Nannocystaceae</taxon>
        <taxon>Nannocystis</taxon>
    </lineage>
</organism>
<feature type="region of interest" description="Disordered" evidence="1">
    <location>
        <begin position="591"/>
        <end position="707"/>
    </location>
</feature>